<evidence type="ECO:0000256" key="1">
    <source>
        <dbReference type="SAM" id="Phobius"/>
    </source>
</evidence>
<dbReference type="Pfam" id="PF08309">
    <property type="entry name" value="LVIVD"/>
    <property type="match status" value="6"/>
</dbReference>
<proteinExistence type="predicted"/>
<keyword evidence="1" id="KW-1133">Transmembrane helix</keyword>
<accession>A0A0F9EDB0</accession>
<evidence type="ECO:0000313" key="2">
    <source>
        <dbReference type="EMBL" id="KKL72068.1"/>
    </source>
</evidence>
<dbReference type="InterPro" id="IPR013211">
    <property type="entry name" value="LVIVD"/>
</dbReference>
<keyword evidence="1" id="KW-0812">Transmembrane</keyword>
<name>A0A0F9EDB0_9ZZZZ</name>
<sequence length="475" mass="50930">MTVYENTNGEAKGVYVKGNYAYIAAGDTFFSAIDISDPTDPGLPVYGSPITHGNSVFVSGSYAYVADSTSGLAIINISNPSTPGAMIYAPSWTGVAYDVYISGDYAYLATLTDGLAIIDISDPTNPGAPVFAPNWSGEARGVFVSGDYAYIANDDLGLSIINISDPTNPGIPIHKATKGNCYGVHVIGDYAYLADTQGGLAIVDISDPTNPGTPIIENRNYGRTLSIFMKGDYAYITTLFVGLVIVYTREMFFPIITNTPSDLNVDFGYTGKNVSWTTTDRDPSNYSLELIGTGILAGPTPWTNGTKITFNIPDGLLPGDRVFKISFTDIYDNTISDSVTMTVRDMMDPIITSTPPDFTVVVGYTEANISWTATDHVPDTYTISLEGSGVVTTATAWSSGTEITYDIPVGLAVGVYNYTINITDNSDHFITDTVTMTVVAASAAIPFGNFYLLFLFGAIISLLVIQRRRKNMGIK</sequence>
<dbReference type="EMBL" id="LAZR01025387">
    <property type="protein sequence ID" value="KKL72068.1"/>
    <property type="molecule type" value="Genomic_DNA"/>
</dbReference>
<evidence type="ECO:0008006" key="3">
    <source>
        <dbReference type="Google" id="ProtNLM"/>
    </source>
</evidence>
<comment type="caution">
    <text evidence="2">The sequence shown here is derived from an EMBL/GenBank/DDBJ whole genome shotgun (WGS) entry which is preliminary data.</text>
</comment>
<feature type="transmembrane region" description="Helical" evidence="1">
    <location>
        <begin position="443"/>
        <end position="465"/>
    </location>
</feature>
<gene>
    <name evidence="2" type="ORF">LCGC14_2088600</name>
</gene>
<organism evidence="2">
    <name type="scientific">marine sediment metagenome</name>
    <dbReference type="NCBI Taxonomy" id="412755"/>
    <lineage>
        <taxon>unclassified sequences</taxon>
        <taxon>metagenomes</taxon>
        <taxon>ecological metagenomes</taxon>
    </lineage>
</organism>
<dbReference type="SUPFAM" id="SSF101908">
    <property type="entry name" value="Putative isomerase YbhE"/>
    <property type="match status" value="2"/>
</dbReference>
<keyword evidence="1" id="KW-0472">Membrane</keyword>
<dbReference type="AlphaFoldDB" id="A0A0F9EDB0"/>
<protein>
    <recommendedName>
        <fullName evidence="3">LVIVD repeat protein</fullName>
    </recommendedName>
</protein>
<reference evidence="2" key="1">
    <citation type="journal article" date="2015" name="Nature">
        <title>Complex archaea that bridge the gap between prokaryotes and eukaryotes.</title>
        <authorList>
            <person name="Spang A."/>
            <person name="Saw J.H."/>
            <person name="Jorgensen S.L."/>
            <person name="Zaremba-Niedzwiedzka K."/>
            <person name="Martijn J."/>
            <person name="Lind A.E."/>
            <person name="van Eijk R."/>
            <person name="Schleper C."/>
            <person name="Guy L."/>
            <person name="Ettema T.J."/>
        </authorList>
    </citation>
    <scope>NUCLEOTIDE SEQUENCE</scope>
</reference>